<organism evidence="1">
    <name type="scientific">Lutzomyia longipalpis</name>
    <name type="common">Sand fly</name>
    <dbReference type="NCBI Taxonomy" id="7200"/>
    <lineage>
        <taxon>Eukaryota</taxon>
        <taxon>Metazoa</taxon>
        <taxon>Ecdysozoa</taxon>
        <taxon>Arthropoda</taxon>
        <taxon>Hexapoda</taxon>
        <taxon>Insecta</taxon>
        <taxon>Pterygota</taxon>
        <taxon>Neoptera</taxon>
        <taxon>Endopterygota</taxon>
        <taxon>Diptera</taxon>
        <taxon>Nematocera</taxon>
        <taxon>Psychodoidea</taxon>
        <taxon>Psychodidae</taxon>
        <taxon>Lutzomyia</taxon>
        <taxon>Lutzomyia</taxon>
    </lineage>
</organism>
<name>A0A7G3B6I9_LUTLO</name>
<dbReference type="EMBL" id="GITU01011010">
    <property type="protein sequence ID" value="MBC1179713.1"/>
    <property type="molecule type" value="Transcribed_RNA"/>
</dbReference>
<proteinExistence type="predicted"/>
<sequence length="159" mass="18284">MGNLSTKISVSSLKAERPTCVKRLWPTLLMERILLEGLLLECLEGTSWGWWWWWWQSNWLCLPVIRLWSIAGCYIFNPIACIGQFIECLSFATGVESWTSLQAEEVPLTIMRRTEETCLTLPETLNTSFRWTREPKEGFSIAIRHLIGPIAAICCSIEC</sequence>
<protein>
    <submittedName>
        <fullName evidence="1">Uncharacterized protein</fullName>
    </submittedName>
</protein>
<accession>A0A7G3B6I9</accession>
<reference evidence="1" key="1">
    <citation type="journal article" date="2020" name="BMC">
        <title>Leishmania infection induces a limited differential gene expression in the sand fly midgut.</title>
        <authorList>
            <person name="Coutinho-Abreu I.V."/>
            <person name="Serafim T.D."/>
            <person name="Meneses C."/>
            <person name="Kamhawi S."/>
            <person name="Oliveira F."/>
            <person name="Valenzuela J.G."/>
        </authorList>
    </citation>
    <scope>NUCLEOTIDE SEQUENCE</scope>
    <source>
        <strain evidence="1">Jacobina</strain>
        <tissue evidence="1">Midgut</tissue>
    </source>
</reference>
<dbReference type="AlphaFoldDB" id="A0A7G3B6I9"/>
<evidence type="ECO:0000313" key="1">
    <source>
        <dbReference type="EMBL" id="MBC1179713.1"/>
    </source>
</evidence>